<evidence type="ECO:0000313" key="2">
    <source>
        <dbReference type="Proteomes" id="UP000464378"/>
    </source>
</evidence>
<dbReference type="KEGG" id="tim:GMBLW1_17620"/>
<reference evidence="1" key="1">
    <citation type="submission" date="2019-04" db="EMBL/GenBank/DDBJ databases">
        <authorList>
            <consortium name="Science for Life Laboratories"/>
        </authorList>
    </citation>
    <scope>NUCLEOTIDE SEQUENCE</scope>
    <source>
        <strain evidence="1">MBLW1</strain>
    </source>
</reference>
<name>A0A6C2YKU6_9BACT</name>
<dbReference type="Proteomes" id="UP000464378">
    <property type="component" value="Chromosome"/>
</dbReference>
<dbReference type="EMBL" id="LR593887">
    <property type="protein sequence ID" value="VTS00681.1"/>
    <property type="molecule type" value="Genomic_DNA"/>
</dbReference>
<organism evidence="1">
    <name type="scientific">Tuwongella immobilis</name>
    <dbReference type="NCBI Taxonomy" id="692036"/>
    <lineage>
        <taxon>Bacteria</taxon>
        <taxon>Pseudomonadati</taxon>
        <taxon>Planctomycetota</taxon>
        <taxon>Planctomycetia</taxon>
        <taxon>Gemmatales</taxon>
        <taxon>Gemmataceae</taxon>
        <taxon>Tuwongella</taxon>
    </lineage>
</organism>
<keyword evidence="2" id="KW-1185">Reference proteome</keyword>
<dbReference type="InParanoid" id="A0A6C2YKU6"/>
<dbReference type="EMBL" id="LR586016">
    <property type="protein sequence ID" value="VIP02198.1"/>
    <property type="molecule type" value="Genomic_DNA"/>
</dbReference>
<dbReference type="AlphaFoldDB" id="A0A6C2YKU6"/>
<gene>
    <name evidence="1" type="ORF">GMBLW1_17620</name>
</gene>
<protein>
    <submittedName>
        <fullName evidence="1">Uncharacterized protein</fullName>
    </submittedName>
</protein>
<proteinExistence type="predicted"/>
<evidence type="ECO:0000313" key="1">
    <source>
        <dbReference type="EMBL" id="VIP02198.1"/>
    </source>
</evidence>
<sequence length="141" mass="16046">MLPPVPTLELFHGQKWHVVGYFQERYGIELNFDAAALREIDLWVDHHECFADDLIIGLAFEWGAMVAACLQRELGGKMLMRLGEPCLEVRPDLLAFPCQLVEACLRKQPGCRLHQQLMALSNRLRLQRGNLASGEWTEVAC</sequence>
<accession>A0A6C2YKU6</accession>
<dbReference type="RefSeq" id="WP_162657396.1">
    <property type="nucleotide sequence ID" value="NZ_LR593887.1"/>
</dbReference>